<name>A0A0G0X358_UNCKA</name>
<reference evidence="1 2" key="1">
    <citation type="journal article" date="2015" name="Nature">
        <title>rRNA introns, odd ribosomes, and small enigmatic genomes across a large radiation of phyla.</title>
        <authorList>
            <person name="Brown C.T."/>
            <person name="Hug L.A."/>
            <person name="Thomas B.C."/>
            <person name="Sharon I."/>
            <person name="Castelle C.J."/>
            <person name="Singh A."/>
            <person name="Wilkins M.J."/>
            <person name="Williams K.H."/>
            <person name="Banfield J.F."/>
        </authorList>
    </citation>
    <scope>NUCLEOTIDE SEQUENCE [LARGE SCALE GENOMIC DNA]</scope>
</reference>
<feature type="non-terminal residue" evidence="1">
    <location>
        <position position="1"/>
    </location>
</feature>
<accession>A0A0G0X358</accession>
<protein>
    <submittedName>
        <fullName evidence="1">Uncharacterized protein</fullName>
    </submittedName>
</protein>
<evidence type="ECO:0000313" key="2">
    <source>
        <dbReference type="Proteomes" id="UP000034507"/>
    </source>
</evidence>
<gene>
    <name evidence="1" type="ORF">UU77_C0048G0008</name>
</gene>
<dbReference type="AlphaFoldDB" id="A0A0G0X358"/>
<organism evidence="1 2">
    <name type="scientific">candidate division WWE3 bacterium GW2011_GWC1_41_7</name>
    <dbReference type="NCBI Taxonomy" id="1619119"/>
    <lineage>
        <taxon>Bacteria</taxon>
        <taxon>Katanobacteria</taxon>
    </lineage>
</organism>
<dbReference type="Proteomes" id="UP000034507">
    <property type="component" value="Unassembled WGS sequence"/>
</dbReference>
<evidence type="ECO:0000313" key="1">
    <source>
        <dbReference type="EMBL" id="KKS19430.1"/>
    </source>
</evidence>
<proteinExistence type="predicted"/>
<dbReference type="EMBL" id="LCBX01000048">
    <property type="protein sequence ID" value="KKS19430.1"/>
    <property type="molecule type" value="Genomic_DNA"/>
</dbReference>
<comment type="caution">
    <text evidence="1">The sequence shown here is derived from an EMBL/GenBank/DDBJ whole genome shotgun (WGS) entry which is preliminary data.</text>
</comment>
<sequence length="49" mass="5472">LLLIQNTNAFQTAGLALYFVWAIKKYEKTETARAKIQGELSIQNLSGES</sequence>